<feature type="transmembrane region" description="Helical" evidence="10">
    <location>
        <begin position="22"/>
        <end position="42"/>
    </location>
</feature>
<evidence type="ECO:0000256" key="9">
    <source>
        <dbReference type="ARBA" id="ARBA00023136"/>
    </source>
</evidence>
<dbReference type="Proteomes" id="UP001623232">
    <property type="component" value="Chromosome"/>
</dbReference>
<dbReference type="Pfam" id="PF03748">
    <property type="entry name" value="FliL"/>
    <property type="match status" value="1"/>
</dbReference>
<sequence length="180" mass="19370">MTDAVADTGPDAGDPSTKRGKLPLIIGVILAVIGGGGGFYAAQSGLLPFGFGNENSESSDSAEHSTEMPVEALADPMTDISEIAFVPLDPIHLSMGQGREAQQLRMVAQLEVRSDAQADVEKLLPRVTDVLNSYLRALKVSDLQDPVALTRIRSQMLRRINIVTGRGRVRDLLVMEFVLN</sequence>
<evidence type="ECO:0000256" key="1">
    <source>
        <dbReference type="ARBA" id="ARBA00002254"/>
    </source>
</evidence>
<keyword evidence="4" id="KW-1003">Cell membrane</keyword>
<keyword evidence="11" id="KW-0966">Cell projection</keyword>
<reference evidence="11 12" key="1">
    <citation type="submission" date="2023-04" db="EMBL/GenBank/DDBJ databases">
        <title>Complete genome sequence of Alisedimentitalea scapharcae.</title>
        <authorList>
            <person name="Rong J.-C."/>
            <person name="Yi M.-L."/>
            <person name="Zhao Q."/>
        </authorList>
    </citation>
    <scope>NUCLEOTIDE SEQUENCE [LARGE SCALE GENOMIC DNA]</scope>
    <source>
        <strain evidence="11 12">KCTC 42119</strain>
    </source>
</reference>
<evidence type="ECO:0000256" key="7">
    <source>
        <dbReference type="ARBA" id="ARBA00022779"/>
    </source>
</evidence>
<comment type="subcellular location">
    <subcellularLocation>
        <location evidence="10">Cell inner membrane</location>
    </subcellularLocation>
    <subcellularLocation>
        <location evidence="2">Cell membrane</location>
        <topology evidence="2">Single-pass membrane protein</topology>
    </subcellularLocation>
</comment>
<keyword evidence="9 10" id="KW-0472">Membrane</keyword>
<name>A0ABZ2XUW4_9RHOB</name>
<organism evidence="11 12">
    <name type="scientific">Aliisedimentitalea scapharcae</name>
    <dbReference type="NCBI Taxonomy" id="1524259"/>
    <lineage>
        <taxon>Bacteria</taxon>
        <taxon>Pseudomonadati</taxon>
        <taxon>Pseudomonadota</taxon>
        <taxon>Alphaproteobacteria</taxon>
        <taxon>Rhodobacterales</taxon>
        <taxon>Roseobacteraceae</taxon>
        <taxon>Aliisedimentitalea</taxon>
    </lineage>
</organism>
<keyword evidence="11" id="KW-0969">Cilium</keyword>
<keyword evidence="11" id="KW-0282">Flagellum</keyword>
<comment type="function">
    <text evidence="1 10">Controls the rotational direction of flagella during chemotaxis.</text>
</comment>
<keyword evidence="10" id="KW-0997">Cell inner membrane</keyword>
<keyword evidence="6 10" id="KW-0812">Transmembrane</keyword>
<accession>A0ABZ2XUW4</accession>
<keyword evidence="5 10" id="KW-0145">Chemotaxis</keyword>
<evidence type="ECO:0000256" key="2">
    <source>
        <dbReference type="ARBA" id="ARBA00004162"/>
    </source>
</evidence>
<evidence type="ECO:0000256" key="10">
    <source>
        <dbReference type="RuleBase" id="RU364125"/>
    </source>
</evidence>
<dbReference type="RefSeq" id="WP_406647075.1">
    <property type="nucleotide sequence ID" value="NZ_CP123584.1"/>
</dbReference>
<comment type="similarity">
    <text evidence="3 10">Belongs to the FliL family.</text>
</comment>
<evidence type="ECO:0000256" key="8">
    <source>
        <dbReference type="ARBA" id="ARBA00022989"/>
    </source>
</evidence>
<evidence type="ECO:0000256" key="5">
    <source>
        <dbReference type="ARBA" id="ARBA00022500"/>
    </source>
</evidence>
<evidence type="ECO:0000256" key="6">
    <source>
        <dbReference type="ARBA" id="ARBA00022692"/>
    </source>
</evidence>
<dbReference type="InterPro" id="IPR005503">
    <property type="entry name" value="FliL"/>
</dbReference>
<keyword evidence="7 10" id="KW-0283">Flagellar rotation</keyword>
<gene>
    <name evidence="11" type="ORF">QEZ52_00830</name>
</gene>
<evidence type="ECO:0000256" key="3">
    <source>
        <dbReference type="ARBA" id="ARBA00008281"/>
    </source>
</evidence>
<keyword evidence="8 10" id="KW-1133">Transmembrane helix</keyword>
<evidence type="ECO:0000256" key="4">
    <source>
        <dbReference type="ARBA" id="ARBA00022475"/>
    </source>
</evidence>
<dbReference type="PANTHER" id="PTHR35091">
    <property type="entry name" value="FLAGELLAR PROTEIN FLIL"/>
    <property type="match status" value="1"/>
</dbReference>
<keyword evidence="12" id="KW-1185">Reference proteome</keyword>
<dbReference type="PANTHER" id="PTHR35091:SF2">
    <property type="entry name" value="FLAGELLAR PROTEIN FLIL"/>
    <property type="match status" value="1"/>
</dbReference>
<evidence type="ECO:0000313" key="11">
    <source>
        <dbReference type="EMBL" id="WZK89124.1"/>
    </source>
</evidence>
<dbReference type="EMBL" id="CP123584">
    <property type="protein sequence ID" value="WZK89124.1"/>
    <property type="molecule type" value="Genomic_DNA"/>
</dbReference>
<protein>
    <recommendedName>
        <fullName evidence="10">Flagellar protein FliL</fullName>
    </recommendedName>
</protein>
<evidence type="ECO:0000313" key="12">
    <source>
        <dbReference type="Proteomes" id="UP001623232"/>
    </source>
</evidence>
<proteinExistence type="inferred from homology"/>